<comment type="caution">
    <text evidence="2">The sequence shown here is derived from an EMBL/GenBank/DDBJ whole genome shotgun (WGS) entry which is preliminary data.</text>
</comment>
<evidence type="ECO:0000313" key="5">
    <source>
        <dbReference type="Proteomes" id="UP000320475"/>
    </source>
</evidence>
<feature type="compositionally biased region" description="Polar residues" evidence="1">
    <location>
        <begin position="1"/>
        <end position="10"/>
    </location>
</feature>
<evidence type="ECO:0000313" key="4">
    <source>
        <dbReference type="Proteomes" id="UP000317494"/>
    </source>
</evidence>
<dbReference type="Proteomes" id="UP000317494">
    <property type="component" value="Unassembled WGS sequence"/>
</dbReference>
<feature type="compositionally biased region" description="Polar residues" evidence="1">
    <location>
        <begin position="43"/>
        <end position="56"/>
    </location>
</feature>
<accession>A0A507D1J6</accession>
<evidence type="ECO:0000256" key="1">
    <source>
        <dbReference type="SAM" id="MobiDB-lite"/>
    </source>
</evidence>
<name>A0A507D1J6_9FUNG</name>
<sequence length="399" mass="42967">MTVSKPSSRLPSPIKPFPDSVPFTPAATIPERATGSWRDNRSRSMQSDIFSSTDLSHSPFLDTQKAGNRKNVSSIHFGNDDSSAPTAPSTGRRRSDLPSQSSSAKIFGTDFNVSGTNPAISRRPHRLDSDIFGAKAAQSAAAKAAEPVVLSSAKNDCLQSGQYDSYGDYESYSNNGRTAYEAYPQYGGRYEDDYSMAAKYDDAHDSSHCAKEEASYVPPNPVPYTNEYSASKVAPMCREDIISNPATPSSAYSAATPSTGQSKFMKSTVFDTDESTPLRNRRHYMQHYESAPDLLGDATTVRSTPPTAGRRAVGSAPFATSDNVAPAQSKAGSRRNDQTFDLFGSAQSSAYSGREHNTGSGNTTPSAERAFGLSSNEAHKERYGRARHSHVASQIIFGP</sequence>
<proteinExistence type="predicted"/>
<organism evidence="2 5">
    <name type="scientific">Synchytrium endobioticum</name>
    <dbReference type="NCBI Taxonomy" id="286115"/>
    <lineage>
        <taxon>Eukaryota</taxon>
        <taxon>Fungi</taxon>
        <taxon>Fungi incertae sedis</taxon>
        <taxon>Chytridiomycota</taxon>
        <taxon>Chytridiomycota incertae sedis</taxon>
        <taxon>Chytridiomycetes</taxon>
        <taxon>Synchytriales</taxon>
        <taxon>Synchytriaceae</taxon>
        <taxon>Synchytrium</taxon>
    </lineage>
</organism>
<reference evidence="4 5" key="1">
    <citation type="journal article" date="2019" name="Sci. Rep.">
        <title>Comparative genomics of chytrid fungi reveal insights into the obligate biotrophic and pathogenic lifestyle of Synchytrium endobioticum.</title>
        <authorList>
            <person name="van de Vossenberg B.T.L.H."/>
            <person name="Warris S."/>
            <person name="Nguyen H.D.T."/>
            <person name="van Gent-Pelzer M.P.E."/>
            <person name="Joly D.L."/>
            <person name="van de Geest H.C."/>
            <person name="Bonants P.J.M."/>
            <person name="Smith D.S."/>
            <person name="Levesque C.A."/>
            <person name="van der Lee T.A.J."/>
        </authorList>
    </citation>
    <scope>NUCLEOTIDE SEQUENCE [LARGE SCALE GENOMIC DNA]</scope>
    <source>
        <strain evidence="2 5">LEV6574</strain>
        <strain evidence="3 4">MB42</strain>
    </source>
</reference>
<protein>
    <submittedName>
        <fullName evidence="2">Uncharacterized protein</fullName>
    </submittedName>
</protein>
<feature type="region of interest" description="Disordered" evidence="1">
    <location>
        <begin position="1"/>
        <end position="108"/>
    </location>
</feature>
<dbReference type="Proteomes" id="UP000320475">
    <property type="component" value="Unassembled WGS sequence"/>
</dbReference>
<evidence type="ECO:0000313" key="3">
    <source>
        <dbReference type="EMBL" id="TPX47613.1"/>
    </source>
</evidence>
<evidence type="ECO:0000313" key="2">
    <source>
        <dbReference type="EMBL" id="TPX45110.1"/>
    </source>
</evidence>
<dbReference type="EMBL" id="QEAM01000155">
    <property type="protein sequence ID" value="TPX45110.1"/>
    <property type="molecule type" value="Genomic_DNA"/>
</dbReference>
<dbReference type="VEuPathDB" id="FungiDB:SeMB42_g03270"/>
<gene>
    <name evidence="2" type="ORF">SeLEV6574_g04099</name>
    <name evidence="3" type="ORF">SeMB42_g03270</name>
</gene>
<keyword evidence="4" id="KW-1185">Reference proteome</keyword>
<dbReference type="EMBL" id="QEAN01000113">
    <property type="protein sequence ID" value="TPX47613.1"/>
    <property type="molecule type" value="Genomic_DNA"/>
</dbReference>
<dbReference type="AlphaFoldDB" id="A0A507D1J6"/>
<feature type="compositionally biased region" description="Polar residues" evidence="1">
    <location>
        <begin position="70"/>
        <end position="89"/>
    </location>
</feature>
<feature type="region of interest" description="Disordered" evidence="1">
    <location>
        <begin position="296"/>
        <end position="369"/>
    </location>
</feature>